<dbReference type="OrthoDB" id="8149352at2"/>
<evidence type="ECO:0000313" key="1">
    <source>
        <dbReference type="EMBL" id="OOE12593.1"/>
    </source>
</evidence>
<accession>A0A1V3G865</accession>
<dbReference type="Proteomes" id="UP000188597">
    <property type="component" value="Unassembled WGS sequence"/>
</dbReference>
<proteinExistence type="predicted"/>
<comment type="caution">
    <text evidence="1">The sequence shown here is derived from an EMBL/GenBank/DDBJ whole genome shotgun (WGS) entry which is preliminary data.</text>
</comment>
<reference evidence="1 2" key="1">
    <citation type="submission" date="2016-11" db="EMBL/GenBank/DDBJ databases">
        <authorList>
            <person name="Jaros S."/>
            <person name="Januszkiewicz K."/>
            <person name="Wedrychowicz H."/>
        </authorList>
    </citation>
    <scope>NUCLEOTIDE SEQUENCE [LARGE SCALE GENOMIC DNA]</scope>
    <source>
        <strain evidence="1 2">Con a/3</strain>
    </source>
</reference>
<dbReference type="AlphaFoldDB" id="A0A1V3G865"/>
<organism evidence="1 2">
    <name type="scientific">Fictibacillus arsenicus</name>
    <dbReference type="NCBI Taxonomy" id="255247"/>
    <lineage>
        <taxon>Bacteria</taxon>
        <taxon>Bacillati</taxon>
        <taxon>Bacillota</taxon>
        <taxon>Bacilli</taxon>
        <taxon>Bacillales</taxon>
        <taxon>Fictibacillaceae</taxon>
        <taxon>Fictibacillus</taxon>
    </lineage>
</organism>
<protein>
    <submittedName>
        <fullName evidence="1">Uncharacterized protein</fullName>
    </submittedName>
</protein>
<gene>
    <name evidence="1" type="ORF">UN64_11005</name>
</gene>
<dbReference type="RefSeq" id="WP_077362602.1">
    <property type="nucleotide sequence ID" value="NZ_MQMF01000002.1"/>
</dbReference>
<sequence length="117" mass="13430">MIQHNLKELIKKNNIIYTVIANMARGATESHGDLDKLEYSSIVNRLFGDKESIENLFSSLEGQIMPRTWSQGRVKGIVCKPTNNVIVGLFYHEEDDDPVASFRFSKDLNETIEEIWK</sequence>
<evidence type="ECO:0000313" key="2">
    <source>
        <dbReference type="Proteomes" id="UP000188597"/>
    </source>
</evidence>
<name>A0A1V3G865_9BACL</name>
<dbReference type="EMBL" id="MQMF01000002">
    <property type="protein sequence ID" value="OOE12593.1"/>
    <property type="molecule type" value="Genomic_DNA"/>
</dbReference>